<dbReference type="AlphaFoldDB" id="A0AAD9KV99"/>
<keyword evidence="3" id="KW-0813">Transport</keyword>
<comment type="subcellular location">
    <subcellularLocation>
        <location evidence="1">Nucleus</location>
    </subcellularLocation>
</comment>
<feature type="domain" description="Importin N-terminal" evidence="5">
    <location>
        <begin position="25"/>
        <end position="91"/>
    </location>
</feature>
<proteinExistence type="inferred from homology"/>
<dbReference type="Pfam" id="PF03810">
    <property type="entry name" value="IBN_N"/>
    <property type="match status" value="1"/>
</dbReference>
<dbReference type="InterPro" id="IPR001494">
    <property type="entry name" value="Importin-beta_N"/>
</dbReference>
<comment type="similarity">
    <text evidence="2">Belongs to the importin beta family.</text>
</comment>
<dbReference type="InterPro" id="IPR013598">
    <property type="entry name" value="Exportin-1/Importin-b-like"/>
</dbReference>
<dbReference type="GO" id="GO:0005737">
    <property type="term" value="C:cytoplasm"/>
    <property type="evidence" value="ECO:0007669"/>
    <property type="project" value="TreeGrafter"/>
</dbReference>
<dbReference type="PANTHER" id="PTHR12363:SF33">
    <property type="entry name" value="IMPORTIN-13"/>
    <property type="match status" value="1"/>
</dbReference>
<reference evidence="6" key="1">
    <citation type="journal article" date="2023" name="Mol. Biol. Evol.">
        <title>Third-Generation Sequencing Reveals the Adaptive Role of the Epigenome in Three Deep-Sea Polychaetes.</title>
        <authorList>
            <person name="Perez M."/>
            <person name="Aroh O."/>
            <person name="Sun Y."/>
            <person name="Lan Y."/>
            <person name="Juniper S.K."/>
            <person name="Young C.R."/>
            <person name="Angers B."/>
            <person name="Qian P.Y."/>
        </authorList>
    </citation>
    <scope>NUCLEOTIDE SEQUENCE</scope>
    <source>
        <strain evidence="6">R07B-5</strain>
    </source>
</reference>
<dbReference type="GO" id="GO:0005634">
    <property type="term" value="C:nucleus"/>
    <property type="evidence" value="ECO:0007669"/>
    <property type="project" value="UniProtKB-SubCell"/>
</dbReference>
<dbReference type="SUPFAM" id="SSF48371">
    <property type="entry name" value="ARM repeat"/>
    <property type="match status" value="1"/>
</dbReference>
<dbReference type="GO" id="GO:0006606">
    <property type="term" value="P:protein import into nucleus"/>
    <property type="evidence" value="ECO:0007669"/>
    <property type="project" value="TreeGrafter"/>
</dbReference>
<keyword evidence="7" id="KW-1185">Reference proteome</keyword>
<dbReference type="InterPro" id="IPR011989">
    <property type="entry name" value="ARM-like"/>
</dbReference>
<gene>
    <name evidence="6" type="ORF">NP493_548g01032</name>
</gene>
<dbReference type="InterPro" id="IPR051345">
    <property type="entry name" value="Importin_beta-like_NTR"/>
</dbReference>
<evidence type="ECO:0000256" key="1">
    <source>
        <dbReference type="ARBA" id="ARBA00004123"/>
    </source>
</evidence>
<evidence type="ECO:0000313" key="7">
    <source>
        <dbReference type="Proteomes" id="UP001209878"/>
    </source>
</evidence>
<keyword evidence="4" id="KW-0539">Nucleus</keyword>
<accession>A0AAD9KV99</accession>
<dbReference type="PANTHER" id="PTHR12363">
    <property type="entry name" value="TRANSPORTIN 3 AND IMPORTIN 13"/>
    <property type="match status" value="1"/>
</dbReference>
<dbReference type="InterPro" id="IPR016024">
    <property type="entry name" value="ARM-type_fold"/>
</dbReference>
<evidence type="ECO:0000256" key="4">
    <source>
        <dbReference type="ARBA" id="ARBA00023242"/>
    </source>
</evidence>
<protein>
    <recommendedName>
        <fullName evidence="5">Importin N-terminal domain-containing protein</fullName>
    </recommendedName>
</protein>
<evidence type="ECO:0000256" key="2">
    <source>
        <dbReference type="ARBA" id="ARBA00007991"/>
    </source>
</evidence>
<dbReference type="Pfam" id="PF08389">
    <property type="entry name" value="Xpo1"/>
    <property type="match status" value="1"/>
</dbReference>
<evidence type="ECO:0000259" key="5">
    <source>
        <dbReference type="SMART" id="SM00913"/>
    </source>
</evidence>
<name>A0AAD9KV99_RIDPI</name>
<comment type="caution">
    <text evidence="6">The sequence shown here is derived from an EMBL/GenBank/DDBJ whole genome shotgun (WGS) entry which is preliminary data.</text>
</comment>
<dbReference type="SMART" id="SM00913">
    <property type="entry name" value="IBN_N"/>
    <property type="match status" value="1"/>
</dbReference>
<dbReference type="Gene3D" id="1.25.10.10">
    <property type="entry name" value="Leucine-rich Repeat Variant"/>
    <property type="match status" value="1"/>
</dbReference>
<evidence type="ECO:0000313" key="6">
    <source>
        <dbReference type="EMBL" id="KAK2178308.1"/>
    </source>
</evidence>
<organism evidence="6 7">
    <name type="scientific">Ridgeia piscesae</name>
    <name type="common">Tubeworm</name>
    <dbReference type="NCBI Taxonomy" id="27915"/>
    <lineage>
        <taxon>Eukaryota</taxon>
        <taxon>Metazoa</taxon>
        <taxon>Spiralia</taxon>
        <taxon>Lophotrochozoa</taxon>
        <taxon>Annelida</taxon>
        <taxon>Polychaeta</taxon>
        <taxon>Sedentaria</taxon>
        <taxon>Canalipalpata</taxon>
        <taxon>Sabellida</taxon>
        <taxon>Siboglinidae</taxon>
        <taxon>Ridgeia</taxon>
    </lineage>
</organism>
<dbReference type="EMBL" id="JAODUO010000548">
    <property type="protein sequence ID" value="KAK2178308.1"/>
    <property type="molecule type" value="Genomic_DNA"/>
</dbReference>
<sequence>MEFNAEHIEKAVHQFYQDASCQAEINRWLTAAQVSPQAWQFCWPLMAKDKNAEVQFFGASCLHVKIARYWHEVPAEHVSVLREQLLTQVASFAEGPKTVLTQLCIALASLALNTLGELWPDAITDIIMTFQPENLPHLQVYLTLLQVLTVLPEEFGTVHLTPHRKGVVRNELQKALKQVLPLVHSLLTDSLAHPIYTQSIHCFSRWMEFGAPLQDVEPLVECCFDAVRNSALFDTAIDALIAVFSQPENHR</sequence>
<dbReference type="GO" id="GO:0031267">
    <property type="term" value="F:small GTPase binding"/>
    <property type="evidence" value="ECO:0007669"/>
    <property type="project" value="InterPro"/>
</dbReference>
<evidence type="ECO:0000256" key="3">
    <source>
        <dbReference type="ARBA" id="ARBA00022448"/>
    </source>
</evidence>
<dbReference type="Proteomes" id="UP001209878">
    <property type="component" value="Unassembled WGS sequence"/>
</dbReference>